<reference evidence="9 10" key="1">
    <citation type="submission" date="2016-05" db="EMBL/GenBank/DDBJ databases">
        <title>Paenibacillus oryzae. sp. nov., isolated from the rice root.</title>
        <authorList>
            <person name="Zhang J."/>
            <person name="Zhang X."/>
        </authorList>
    </citation>
    <scope>NUCLEOTIDE SEQUENCE [LARGE SCALE GENOMIC DNA]</scope>
    <source>
        <strain evidence="9 10">1DrF-4</strain>
    </source>
</reference>
<feature type="transmembrane region" description="Helical" evidence="7">
    <location>
        <begin position="115"/>
        <end position="135"/>
    </location>
</feature>
<dbReference type="RefSeq" id="WP_068683468.1">
    <property type="nucleotide sequence ID" value="NZ_LYPA01000059.1"/>
</dbReference>
<evidence type="ECO:0000313" key="10">
    <source>
        <dbReference type="Proteomes" id="UP000092024"/>
    </source>
</evidence>
<keyword evidence="6 7" id="KW-0472">Membrane</keyword>
<accession>A0A1A5YI73</accession>
<feature type="transmembrane region" description="Helical" evidence="7">
    <location>
        <begin position="12"/>
        <end position="33"/>
    </location>
</feature>
<dbReference type="InterPro" id="IPR035906">
    <property type="entry name" value="MetI-like_sf"/>
</dbReference>
<dbReference type="InterPro" id="IPR000515">
    <property type="entry name" value="MetI-like"/>
</dbReference>
<dbReference type="GO" id="GO:0005886">
    <property type="term" value="C:plasma membrane"/>
    <property type="evidence" value="ECO:0007669"/>
    <property type="project" value="UniProtKB-SubCell"/>
</dbReference>
<dbReference type="Proteomes" id="UP000092024">
    <property type="component" value="Unassembled WGS sequence"/>
</dbReference>
<keyword evidence="4 7" id="KW-0812">Transmembrane</keyword>
<dbReference type="Gene3D" id="1.10.3720.10">
    <property type="entry name" value="MetI-like"/>
    <property type="match status" value="1"/>
</dbReference>
<comment type="caution">
    <text evidence="9">The sequence shown here is derived from an EMBL/GenBank/DDBJ whole genome shotgun (WGS) entry which is preliminary data.</text>
</comment>
<sequence>MNKGSLLKRLKPFLPLYLMMIPCAVYLIVNNYIPMVGIISAFKSFKATEGLLGSPWVGWKNFEFLLRTSDIGVIIRNTLLYNAAFILVNNLVGIVLAILITGVRNNKMKKVYQSSVLLPFTMSMVVISYVVFAFLSQQNGLLNNSIFQNNPVEWYSDTTWWPLILTLVQCWKYVGYGALIYIAGISVIDRSLYEAGAIDGAGTWKQMTHITLPALVPSIITLFLLSIGRIFYSDFGLFYLIPQNSGMLFNVTATVDTYVYSALMSPGGIGRSAAAGLVQAMVGFGLVLLVNAIVRKFSAKDAIF</sequence>
<name>A0A1A5YI73_9BACL</name>
<feature type="transmembrane region" description="Helical" evidence="7">
    <location>
        <begin position="79"/>
        <end position="103"/>
    </location>
</feature>
<feature type="domain" description="ABC transmembrane type-1" evidence="8">
    <location>
        <begin position="75"/>
        <end position="290"/>
    </location>
</feature>
<dbReference type="SUPFAM" id="SSF161098">
    <property type="entry name" value="MetI-like"/>
    <property type="match status" value="1"/>
</dbReference>
<dbReference type="InterPro" id="IPR051393">
    <property type="entry name" value="ABC_transporter_permease"/>
</dbReference>
<organism evidence="9 10">
    <name type="scientific">Paenibacillus oryzae</name>
    <dbReference type="NCBI Taxonomy" id="1844972"/>
    <lineage>
        <taxon>Bacteria</taxon>
        <taxon>Bacillati</taxon>
        <taxon>Bacillota</taxon>
        <taxon>Bacilli</taxon>
        <taxon>Bacillales</taxon>
        <taxon>Paenibacillaceae</taxon>
        <taxon>Paenibacillus</taxon>
    </lineage>
</organism>
<evidence type="ECO:0000256" key="1">
    <source>
        <dbReference type="ARBA" id="ARBA00004651"/>
    </source>
</evidence>
<evidence type="ECO:0000313" key="9">
    <source>
        <dbReference type="EMBL" id="OBR65279.1"/>
    </source>
</evidence>
<comment type="similarity">
    <text evidence="7">Belongs to the binding-protein-dependent transport system permease family.</text>
</comment>
<comment type="subcellular location">
    <subcellularLocation>
        <location evidence="1 7">Cell membrane</location>
        <topology evidence="1 7">Multi-pass membrane protein</topology>
    </subcellularLocation>
</comment>
<dbReference type="PROSITE" id="PS50928">
    <property type="entry name" value="ABC_TM1"/>
    <property type="match status" value="1"/>
</dbReference>
<keyword evidence="2 7" id="KW-0813">Transport</keyword>
<feature type="transmembrane region" description="Helical" evidence="7">
    <location>
        <begin position="209"/>
        <end position="232"/>
    </location>
</feature>
<evidence type="ECO:0000256" key="6">
    <source>
        <dbReference type="ARBA" id="ARBA00023136"/>
    </source>
</evidence>
<evidence type="ECO:0000259" key="8">
    <source>
        <dbReference type="PROSITE" id="PS50928"/>
    </source>
</evidence>
<keyword evidence="10" id="KW-1185">Reference proteome</keyword>
<evidence type="ECO:0000256" key="3">
    <source>
        <dbReference type="ARBA" id="ARBA00022475"/>
    </source>
</evidence>
<evidence type="ECO:0000256" key="7">
    <source>
        <dbReference type="RuleBase" id="RU363032"/>
    </source>
</evidence>
<proteinExistence type="inferred from homology"/>
<dbReference type="Pfam" id="PF00528">
    <property type="entry name" value="BPD_transp_1"/>
    <property type="match status" value="1"/>
</dbReference>
<evidence type="ECO:0000256" key="4">
    <source>
        <dbReference type="ARBA" id="ARBA00022692"/>
    </source>
</evidence>
<evidence type="ECO:0000256" key="2">
    <source>
        <dbReference type="ARBA" id="ARBA00022448"/>
    </source>
</evidence>
<protein>
    <submittedName>
        <fullName evidence="9">Sugar ABC transporter permease</fullName>
    </submittedName>
</protein>
<dbReference type="STRING" id="1844972.A7K91_20060"/>
<keyword evidence="5 7" id="KW-1133">Transmembrane helix</keyword>
<dbReference type="EMBL" id="LYPA01000059">
    <property type="protein sequence ID" value="OBR65279.1"/>
    <property type="molecule type" value="Genomic_DNA"/>
</dbReference>
<keyword evidence="3" id="KW-1003">Cell membrane</keyword>
<dbReference type="PANTHER" id="PTHR30193:SF44">
    <property type="entry name" value="LACTOSE TRANSPORT SYSTEM PERMEASE PROTEIN LACF"/>
    <property type="match status" value="1"/>
</dbReference>
<evidence type="ECO:0000256" key="5">
    <source>
        <dbReference type="ARBA" id="ARBA00022989"/>
    </source>
</evidence>
<dbReference type="PANTHER" id="PTHR30193">
    <property type="entry name" value="ABC TRANSPORTER PERMEASE PROTEIN"/>
    <property type="match status" value="1"/>
</dbReference>
<feature type="transmembrane region" description="Helical" evidence="7">
    <location>
        <begin position="160"/>
        <end position="188"/>
    </location>
</feature>
<dbReference type="OrthoDB" id="9785836at2"/>
<feature type="transmembrane region" description="Helical" evidence="7">
    <location>
        <begin position="273"/>
        <end position="294"/>
    </location>
</feature>
<gene>
    <name evidence="9" type="ORF">A7K91_20060</name>
</gene>
<dbReference type="AlphaFoldDB" id="A0A1A5YI73"/>
<dbReference type="CDD" id="cd06261">
    <property type="entry name" value="TM_PBP2"/>
    <property type="match status" value="1"/>
</dbReference>
<dbReference type="GO" id="GO:0055085">
    <property type="term" value="P:transmembrane transport"/>
    <property type="evidence" value="ECO:0007669"/>
    <property type="project" value="InterPro"/>
</dbReference>